<dbReference type="EMBL" id="BART01041831">
    <property type="protein sequence ID" value="GAH29311.1"/>
    <property type="molecule type" value="Genomic_DNA"/>
</dbReference>
<sequence>WSAIMSGGENVRIRQIRKQKLNYTEIGEWIDKQLKKHNVWVVLMPTGQFNKP</sequence>
<dbReference type="AlphaFoldDB" id="X1E7Q6"/>
<reference evidence="1" key="1">
    <citation type="journal article" date="2014" name="Front. Microbiol.">
        <title>High frequency of phylogenetically diverse reductive dehalogenase-homologous genes in deep subseafloor sedimentary metagenomes.</title>
        <authorList>
            <person name="Kawai M."/>
            <person name="Futagami T."/>
            <person name="Toyoda A."/>
            <person name="Takaki Y."/>
            <person name="Nishi S."/>
            <person name="Hori S."/>
            <person name="Arai W."/>
            <person name="Tsubouchi T."/>
            <person name="Morono Y."/>
            <person name="Uchiyama I."/>
            <person name="Ito T."/>
            <person name="Fujiyama A."/>
            <person name="Inagaki F."/>
            <person name="Takami H."/>
        </authorList>
    </citation>
    <scope>NUCLEOTIDE SEQUENCE</scope>
    <source>
        <strain evidence="1">Expedition CK06-06</strain>
    </source>
</reference>
<gene>
    <name evidence="1" type="ORF">S01H4_66997</name>
</gene>
<name>X1E7Q6_9ZZZZ</name>
<accession>X1E7Q6</accession>
<proteinExistence type="predicted"/>
<comment type="caution">
    <text evidence="1">The sequence shown here is derived from an EMBL/GenBank/DDBJ whole genome shotgun (WGS) entry which is preliminary data.</text>
</comment>
<evidence type="ECO:0000313" key="1">
    <source>
        <dbReference type="EMBL" id="GAH29311.1"/>
    </source>
</evidence>
<feature type="non-terminal residue" evidence="1">
    <location>
        <position position="1"/>
    </location>
</feature>
<feature type="non-terminal residue" evidence="1">
    <location>
        <position position="52"/>
    </location>
</feature>
<protein>
    <submittedName>
        <fullName evidence="1">Uncharacterized protein</fullName>
    </submittedName>
</protein>
<organism evidence="1">
    <name type="scientific">marine sediment metagenome</name>
    <dbReference type="NCBI Taxonomy" id="412755"/>
    <lineage>
        <taxon>unclassified sequences</taxon>
        <taxon>metagenomes</taxon>
        <taxon>ecological metagenomes</taxon>
    </lineage>
</organism>